<evidence type="ECO:0000256" key="1">
    <source>
        <dbReference type="SAM" id="MobiDB-lite"/>
    </source>
</evidence>
<dbReference type="EMBL" id="CAJNNW010034547">
    <property type="protein sequence ID" value="CAE8723115.1"/>
    <property type="molecule type" value="Genomic_DNA"/>
</dbReference>
<proteinExistence type="predicted"/>
<dbReference type="Proteomes" id="UP000626109">
    <property type="component" value="Unassembled WGS sequence"/>
</dbReference>
<organism evidence="2 3">
    <name type="scientific">Polarella glacialis</name>
    <name type="common">Dinoflagellate</name>
    <dbReference type="NCBI Taxonomy" id="89957"/>
    <lineage>
        <taxon>Eukaryota</taxon>
        <taxon>Sar</taxon>
        <taxon>Alveolata</taxon>
        <taxon>Dinophyceae</taxon>
        <taxon>Suessiales</taxon>
        <taxon>Suessiaceae</taxon>
        <taxon>Polarella</taxon>
    </lineage>
</organism>
<protein>
    <submittedName>
        <fullName evidence="2">Uncharacterized protein</fullName>
    </submittedName>
</protein>
<feature type="region of interest" description="Disordered" evidence="1">
    <location>
        <begin position="126"/>
        <end position="187"/>
    </location>
</feature>
<dbReference type="AlphaFoldDB" id="A0A813LDL2"/>
<reference evidence="2" key="1">
    <citation type="submission" date="2021-02" db="EMBL/GenBank/DDBJ databases">
        <authorList>
            <person name="Dougan E. K."/>
            <person name="Rhodes N."/>
            <person name="Thang M."/>
            <person name="Chan C."/>
        </authorList>
    </citation>
    <scope>NUCLEOTIDE SEQUENCE</scope>
</reference>
<feature type="non-terminal residue" evidence="2">
    <location>
        <position position="187"/>
    </location>
</feature>
<evidence type="ECO:0000313" key="3">
    <source>
        <dbReference type="Proteomes" id="UP000626109"/>
    </source>
</evidence>
<evidence type="ECO:0000313" key="2">
    <source>
        <dbReference type="EMBL" id="CAE8723115.1"/>
    </source>
</evidence>
<feature type="compositionally biased region" description="Pro residues" evidence="1">
    <location>
        <begin position="145"/>
        <end position="154"/>
    </location>
</feature>
<gene>
    <name evidence="2" type="ORF">PGLA2088_LOCUS42936</name>
</gene>
<feature type="non-terminal residue" evidence="2">
    <location>
        <position position="1"/>
    </location>
</feature>
<sequence length="187" mass="20303">VFHSIHQPAERVVPPELLKTRVSSWYTPLAAVPDAPGIAGYQRAPVHVGMVHPPQSTKVRKELLRYLNECGISRTRPPAVSLPPLRARMPEANVGGSSSAPQLPRWCPSGLTPVRSSIPGMLPVLPPGALLPDRPGLKHGEFRQVPPPLPPPPRAQARPPRKSSIDMSDDNLYSMAARLRSQSVGTR</sequence>
<name>A0A813LDL2_POLGL</name>
<accession>A0A813LDL2</accession>
<comment type="caution">
    <text evidence="2">The sequence shown here is derived from an EMBL/GenBank/DDBJ whole genome shotgun (WGS) entry which is preliminary data.</text>
</comment>